<dbReference type="PROSITE" id="PS50865">
    <property type="entry name" value="ZF_MYND_2"/>
    <property type="match status" value="1"/>
</dbReference>
<keyword evidence="2 4" id="KW-0863">Zinc-finger</keyword>
<accession>A0A8H6YL29</accession>
<dbReference type="Proteomes" id="UP000623467">
    <property type="component" value="Unassembled WGS sequence"/>
</dbReference>
<keyword evidence="7" id="KW-1185">Reference proteome</keyword>
<evidence type="ECO:0000256" key="2">
    <source>
        <dbReference type="ARBA" id="ARBA00022771"/>
    </source>
</evidence>
<evidence type="ECO:0000256" key="3">
    <source>
        <dbReference type="ARBA" id="ARBA00022833"/>
    </source>
</evidence>
<evidence type="ECO:0000259" key="5">
    <source>
        <dbReference type="PROSITE" id="PS50865"/>
    </source>
</evidence>
<dbReference type="SUPFAM" id="SSF144232">
    <property type="entry name" value="HIT/MYND zinc finger-like"/>
    <property type="match status" value="1"/>
</dbReference>
<evidence type="ECO:0000256" key="4">
    <source>
        <dbReference type="PROSITE-ProRule" id="PRU00134"/>
    </source>
</evidence>
<gene>
    <name evidence="6" type="ORF">MSAN_01134200</name>
</gene>
<evidence type="ECO:0000256" key="1">
    <source>
        <dbReference type="ARBA" id="ARBA00022723"/>
    </source>
</evidence>
<dbReference type="Pfam" id="PF01753">
    <property type="entry name" value="zf-MYND"/>
    <property type="match status" value="1"/>
</dbReference>
<protein>
    <recommendedName>
        <fullName evidence="5">MYND-type domain-containing protein</fullName>
    </recommendedName>
</protein>
<keyword evidence="3" id="KW-0862">Zinc</keyword>
<feature type="domain" description="MYND-type" evidence="5">
    <location>
        <begin position="238"/>
        <end position="275"/>
    </location>
</feature>
<dbReference type="OrthoDB" id="2840262at2759"/>
<organism evidence="6 7">
    <name type="scientific">Mycena sanguinolenta</name>
    <dbReference type="NCBI Taxonomy" id="230812"/>
    <lineage>
        <taxon>Eukaryota</taxon>
        <taxon>Fungi</taxon>
        <taxon>Dikarya</taxon>
        <taxon>Basidiomycota</taxon>
        <taxon>Agaricomycotina</taxon>
        <taxon>Agaricomycetes</taxon>
        <taxon>Agaricomycetidae</taxon>
        <taxon>Agaricales</taxon>
        <taxon>Marasmiineae</taxon>
        <taxon>Mycenaceae</taxon>
        <taxon>Mycena</taxon>
    </lineage>
</organism>
<evidence type="ECO:0000313" key="6">
    <source>
        <dbReference type="EMBL" id="KAF7361037.1"/>
    </source>
</evidence>
<dbReference type="InterPro" id="IPR002893">
    <property type="entry name" value="Znf_MYND"/>
</dbReference>
<dbReference type="Gene3D" id="6.10.140.2220">
    <property type="match status" value="1"/>
</dbReference>
<evidence type="ECO:0000313" key="7">
    <source>
        <dbReference type="Proteomes" id="UP000623467"/>
    </source>
</evidence>
<sequence>MPATHHPLATHLAERLRLTDENDSPLGTEDAAAFAEEFRTIYATMAEHEHRIDIVIASFASRFLPALVERYNSVPHVISPYATMMRALLDSGYFAKFMRGPWGSNLYRLQAERLAEVDVRGDTVNALDGMENAIVILVYLMVYSKHYHRNVMPPASETKTKLIPVLRSIQGIYARKLEKIHIPPGKIPSFDVRNMQAVFRNARDAELFLLDQLTIDKMLGAVGKMMPWVTCAGYDTGCWVKGKQKGRMSCGRCETQTYCSKEHQKLDWPVHKLSCFETVY</sequence>
<dbReference type="EMBL" id="JACAZH010000008">
    <property type="protein sequence ID" value="KAF7361037.1"/>
    <property type="molecule type" value="Genomic_DNA"/>
</dbReference>
<keyword evidence="1" id="KW-0479">Metal-binding</keyword>
<dbReference type="GO" id="GO:0008270">
    <property type="term" value="F:zinc ion binding"/>
    <property type="evidence" value="ECO:0007669"/>
    <property type="project" value="UniProtKB-KW"/>
</dbReference>
<dbReference type="AlphaFoldDB" id="A0A8H6YL29"/>
<name>A0A8H6YL29_9AGAR</name>
<comment type="caution">
    <text evidence="6">The sequence shown here is derived from an EMBL/GenBank/DDBJ whole genome shotgun (WGS) entry which is preliminary data.</text>
</comment>
<proteinExistence type="predicted"/>
<reference evidence="6" key="1">
    <citation type="submission" date="2020-05" db="EMBL/GenBank/DDBJ databases">
        <title>Mycena genomes resolve the evolution of fungal bioluminescence.</title>
        <authorList>
            <person name="Tsai I.J."/>
        </authorList>
    </citation>
    <scope>NUCLEOTIDE SEQUENCE</scope>
    <source>
        <strain evidence="6">160909Yilan</strain>
    </source>
</reference>